<evidence type="ECO:0000259" key="8">
    <source>
        <dbReference type="PROSITE" id="PS50249"/>
    </source>
</evidence>
<dbReference type="NCBIfam" id="NF000642">
    <property type="entry name" value="PRK00024.1"/>
    <property type="match status" value="1"/>
</dbReference>
<dbReference type="eggNOG" id="COG2003">
    <property type="taxonomic scope" value="Bacteria"/>
</dbReference>
<dbReference type="InterPro" id="IPR037518">
    <property type="entry name" value="MPN"/>
</dbReference>
<accession>H1CZ81</accession>
<dbReference type="Proteomes" id="UP000003277">
    <property type="component" value="Unassembled WGS sequence"/>
</dbReference>
<evidence type="ECO:0000313" key="10">
    <source>
        <dbReference type="Proteomes" id="UP000003277"/>
    </source>
</evidence>
<evidence type="ECO:0000256" key="6">
    <source>
        <dbReference type="ARBA" id="ARBA00023049"/>
    </source>
</evidence>
<proteinExistence type="inferred from homology"/>
<evidence type="ECO:0000256" key="4">
    <source>
        <dbReference type="ARBA" id="ARBA00022801"/>
    </source>
</evidence>
<dbReference type="InterPro" id="IPR001405">
    <property type="entry name" value="UPF0758"/>
</dbReference>
<evidence type="ECO:0000256" key="5">
    <source>
        <dbReference type="ARBA" id="ARBA00022833"/>
    </source>
</evidence>
<dbReference type="Pfam" id="PF04002">
    <property type="entry name" value="RadC"/>
    <property type="match status" value="1"/>
</dbReference>
<sequence>MLIREMRSEDKPRERFQISPRLASNTDLVAILLRTGRQGHSVMEIAKEVVDLLERETGINGYEDLNWRDLTDIKGIGPDKAVTICAAVELGRRLSLICDKRKLVSFSAPDKVAAFFMEKLRHENQEHFVTAYVNVKNRLLGYRMITKGNLNAAPVDIKEALKWGIRYKAYGLILVHNHPSGYPEPSEEDLDITKAFAAAAKLLDMEVLDHVIIGDGTFVSLHERGCL</sequence>
<dbReference type="CDD" id="cd08071">
    <property type="entry name" value="MPN_DUF2466"/>
    <property type="match status" value="1"/>
</dbReference>
<name>H1CZ81_9FIRM</name>
<dbReference type="EMBL" id="ADLT01000016">
    <property type="protein sequence ID" value="EHO63385.1"/>
    <property type="molecule type" value="Genomic_DNA"/>
</dbReference>
<dbReference type="AlphaFoldDB" id="H1CZ81"/>
<dbReference type="PROSITE" id="PS50249">
    <property type="entry name" value="MPN"/>
    <property type="match status" value="1"/>
</dbReference>
<dbReference type="PATRIC" id="fig|742743.3.peg.679"/>
<dbReference type="InterPro" id="IPR046778">
    <property type="entry name" value="UPF0758_N"/>
</dbReference>
<evidence type="ECO:0000256" key="3">
    <source>
        <dbReference type="ARBA" id="ARBA00022723"/>
    </source>
</evidence>
<dbReference type="GO" id="GO:0006508">
    <property type="term" value="P:proteolysis"/>
    <property type="evidence" value="ECO:0007669"/>
    <property type="project" value="UniProtKB-KW"/>
</dbReference>
<dbReference type="Pfam" id="PF20582">
    <property type="entry name" value="UPF0758_N"/>
    <property type="match status" value="1"/>
</dbReference>
<evidence type="ECO:0000256" key="7">
    <source>
        <dbReference type="RuleBase" id="RU003797"/>
    </source>
</evidence>
<organism evidence="9 10">
    <name type="scientific">Dialister succinatiphilus YIT 11850</name>
    <dbReference type="NCBI Taxonomy" id="742743"/>
    <lineage>
        <taxon>Bacteria</taxon>
        <taxon>Bacillati</taxon>
        <taxon>Bacillota</taxon>
        <taxon>Negativicutes</taxon>
        <taxon>Veillonellales</taxon>
        <taxon>Veillonellaceae</taxon>
        <taxon>Dialister</taxon>
    </lineage>
</organism>
<reference evidence="9 10" key="1">
    <citation type="submission" date="2011-11" db="EMBL/GenBank/DDBJ databases">
        <title>The Genome Sequence of Dialister succinatiphilus YIT 11850.</title>
        <authorList>
            <consortium name="The Broad Institute Genome Sequencing Platform"/>
            <person name="Earl A."/>
            <person name="Ward D."/>
            <person name="Feldgarden M."/>
            <person name="Gevers D."/>
            <person name="Morotomi M."/>
            <person name="Young S.K."/>
            <person name="Zeng Q."/>
            <person name="Gargeya S."/>
            <person name="Fitzgerald M."/>
            <person name="Haas B."/>
            <person name="Abouelleil A."/>
            <person name="Alvarado L."/>
            <person name="Arachchi H.M."/>
            <person name="Berlin A."/>
            <person name="Brown A."/>
            <person name="Chapman S.B."/>
            <person name="Dunbar C."/>
            <person name="Gearin G."/>
            <person name="Goldberg J."/>
            <person name="Griggs A."/>
            <person name="Gujja S."/>
            <person name="Heiman D."/>
            <person name="Howarth C."/>
            <person name="Lui A."/>
            <person name="MacDonald P.J.P."/>
            <person name="Montmayeur A."/>
            <person name="Murphy C."/>
            <person name="Neiman D."/>
            <person name="Pearson M."/>
            <person name="Priest M."/>
            <person name="Roberts A."/>
            <person name="Saif S."/>
            <person name="Shea T."/>
            <person name="Sisk P."/>
            <person name="Stolte C."/>
            <person name="Sykes S."/>
            <person name="Wortman J."/>
            <person name="Nusbaum C."/>
            <person name="Birren B."/>
        </authorList>
    </citation>
    <scope>NUCLEOTIDE SEQUENCE [LARGE SCALE GENOMIC DNA]</scope>
    <source>
        <strain evidence="9 10">YIT 11850</strain>
    </source>
</reference>
<keyword evidence="6" id="KW-0482">Metalloprotease</keyword>
<feature type="domain" description="MPN" evidence="8">
    <location>
        <begin position="105"/>
        <end position="227"/>
    </location>
</feature>
<keyword evidence="2" id="KW-0645">Protease</keyword>
<keyword evidence="4" id="KW-0378">Hydrolase</keyword>
<evidence type="ECO:0000313" key="9">
    <source>
        <dbReference type="EMBL" id="EHO63385.1"/>
    </source>
</evidence>
<dbReference type="Gene3D" id="3.40.140.10">
    <property type="entry name" value="Cytidine Deaminase, domain 2"/>
    <property type="match status" value="1"/>
</dbReference>
<comment type="caution">
    <text evidence="9">The sequence shown here is derived from an EMBL/GenBank/DDBJ whole genome shotgun (WGS) entry which is preliminary data.</text>
</comment>
<dbReference type="GO" id="GO:0008237">
    <property type="term" value="F:metallopeptidase activity"/>
    <property type="evidence" value="ECO:0007669"/>
    <property type="project" value="UniProtKB-KW"/>
</dbReference>
<dbReference type="HOGENOM" id="CLU_073529_0_2_9"/>
<dbReference type="NCBIfam" id="TIGR00608">
    <property type="entry name" value="radc"/>
    <property type="match status" value="1"/>
</dbReference>
<keyword evidence="3" id="KW-0479">Metal-binding</keyword>
<dbReference type="PROSITE" id="PS01302">
    <property type="entry name" value="UPF0758"/>
    <property type="match status" value="1"/>
</dbReference>
<dbReference type="InterPro" id="IPR020891">
    <property type="entry name" value="UPF0758_CS"/>
</dbReference>
<keyword evidence="10" id="KW-1185">Reference proteome</keyword>
<comment type="similarity">
    <text evidence="1 7">Belongs to the UPF0758 family.</text>
</comment>
<dbReference type="STRING" id="742743.HMPREF9453_00669"/>
<evidence type="ECO:0000256" key="2">
    <source>
        <dbReference type="ARBA" id="ARBA00022670"/>
    </source>
</evidence>
<keyword evidence="5" id="KW-0862">Zinc</keyword>
<dbReference type="PANTHER" id="PTHR30471:SF3">
    <property type="entry name" value="UPF0758 PROTEIN YEES-RELATED"/>
    <property type="match status" value="1"/>
</dbReference>
<gene>
    <name evidence="9" type="ORF">HMPREF9453_00669</name>
</gene>
<dbReference type="GO" id="GO:0046872">
    <property type="term" value="F:metal ion binding"/>
    <property type="evidence" value="ECO:0007669"/>
    <property type="project" value="UniProtKB-KW"/>
</dbReference>
<dbReference type="SUPFAM" id="SSF102712">
    <property type="entry name" value="JAB1/MPN domain"/>
    <property type="match status" value="1"/>
</dbReference>
<dbReference type="RefSeq" id="WP_008859173.1">
    <property type="nucleotide sequence ID" value="NZ_JH591187.1"/>
</dbReference>
<dbReference type="OrthoDB" id="9804482at2"/>
<dbReference type="InterPro" id="IPR025657">
    <property type="entry name" value="RadC_JAB"/>
</dbReference>
<protein>
    <submittedName>
        <fullName evidence="9">DNA repair protein RadC</fullName>
    </submittedName>
</protein>
<dbReference type="PANTHER" id="PTHR30471">
    <property type="entry name" value="DNA REPAIR PROTEIN RADC"/>
    <property type="match status" value="1"/>
</dbReference>
<evidence type="ECO:0000256" key="1">
    <source>
        <dbReference type="ARBA" id="ARBA00010243"/>
    </source>
</evidence>